<dbReference type="EMBL" id="JABCKI010006085">
    <property type="protein sequence ID" value="KAG5635461.1"/>
    <property type="molecule type" value="Genomic_DNA"/>
</dbReference>
<dbReference type="AlphaFoldDB" id="A0A9P7K539"/>
<protein>
    <submittedName>
        <fullName evidence="1">Uncharacterized protein</fullName>
    </submittedName>
</protein>
<gene>
    <name evidence="1" type="ORF">H0H81_011156</name>
</gene>
<sequence length="162" mass="17558">MSTPHSRRSLFTRHILAMGTTNIFAPNLSTRLVPSSEHVTQPSGQGESMTAHLDAPGSITEHIMTMGTTSVFVPSLTTHLVQSIVHAAQGSEEPDSTTAHLDVRDSMMARLHLAAALKRVGEQFRDLVRALSTDSSLHAVQLQDEVQSIQTALTQYVHLLGP</sequence>
<comment type="caution">
    <text evidence="1">The sequence shown here is derived from an EMBL/GenBank/DDBJ whole genome shotgun (WGS) entry which is preliminary data.</text>
</comment>
<name>A0A9P7K539_9AGAR</name>
<organism evidence="1 2">
    <name type="scientific">Sphagnurus paluster</name>
    <dbReference type="NCBI Taxonomy" id="117069"/>
    <lineage>
        <taxon>Eukaryota</taxon>
        <taxon>Fungi</taxon>
        <taxon>Dikarya</taxon>
        <taxon>Basidiomycota</taxon>
        <taxon>Agaricomycotina</taxon>
        <taxon>Agaricomycetes</taxon>
        <taxon>Agaricomycetidae</taxon>
        <taxon>Agaricales</taxon>
        <taxon>Tricholomatineae</taxon>
        <taxon>Lyophyllaceae</taxon>
        <taxon>Sphagnurus</taxon>
    </lineage>
</organism>
<keyword evidence="2" id="KW-1185">Reference proteome</keyword>
<reference evidence="1" key="2">
    <citation type="submission" date="2021-10" db="EMBL/GenBank/DDBJ databases">
        <title>Phylogenomics reveals ancestral predisposition of the termite-cultivated fungus Termitomyces towards a domesticated lifestyle.</title>
        <authorList>
            <person name="Auxier B."/>
            <person name="Grum-Grzhimaylo A."/>
            <person name="Cardenas M.E."/>
            <person name="Lodge J.D."/>
            <person name="Laessoe T."/>
            <person name="Pedersen O."/>
            <person name="Smith M.E."/>
            <person name="Kuyper T.W."/>
            <person name="Franco-Molano E.A."/>
            <person name="Baroni T.J."/>
            <person name="Aanen D.K."/>
        </authorList>
    </citation>
    <scope>NUCLEOTIDE SEQUENCE</scope>
    <source>
        <strain evidence="1">D49</strain>
    </source>
</reference>
<reference evidence="1" key="1">
    <citation type="submission" date="2021-02" db="EMBL/GenBank/DDBJ databases">
        <authorList>
            <person name="Nieuwenhuis M."/>
            <person name="Van De Peppel L.J.J."/>
        </authorList>
    </citation>
    <scope>NUCLEOTIDE SEQUENCE</scope>
    <source>
        <strain evidence="1">D49</strain>
    </source>
</reference>
<evidence type="ECO:0000313" key="1">
    <source>
        <dbReference type="EMBL" id="KAG5635461.1"/>
    </source>
</evidence>
<evidence type="ECO:0000313" key="2">
    <source>
        <dbReference type="Proteomes" id="UP000717328"/>
    </source>
</evidence>
<dbReference type="Proteomes" id="UP000717328">
    <property type="component" value="Unassembled WGS sequence"/>
</dbReference>
<accession>A0A9P7K539</accession>
<proteinExistence type="predicted"/>